<keyword evidence="5" id="KW-0472">Membrane</keyword>
<evidence type="ECO:0000256" key="5">
    <source>
        <dbReference type="ARBA" id="ARBA00023136"/>
    </source>
</evidence>
<evidence type="ECO:0000313" key="9">
    <source>
        <dbReference type="Proteomes" id="UP000605676"/>
    </source>
</evidence>
<dbReference type="Pfam" id="PF07715">
    <property type="entry name" value="Plug"/>
    <property type="match status" value="1"/>
</dbReference>
<evidence type="ECO:0000256" key="2">
    <source>
        <dbReference type="ARBA" id="ARBA00022448"/>
    </source>
</evidence>
<dbReference type="PANTHER" id="PTHR30069:SF50">
    <property type="entry name" value="TONB-DEPENDENT RECEPTOR HI_1217-RELATED"/>
    <property type="match status" value="1"/>
</dbReference>
<dbReference type="InterPro" id="IPR036942">
    <property type="entry name" value="Beta-barrel_TonB_sf"/>
</dbReference>
<evidence type="ECO:0000313" key="8">
    <source>
        <dbReference type="EMBL" id="MBK3518108.1"/>
    </source>
</evidence>
<evidence type="ECO:0000256" key="4">
    <source>
        <dbReference type="ARBA" id="ARBA00022692"/>
    </source>
</evidence>
<sequence length="829" mass="91475">MLLNVTALFAQGKVTGKLIDADTNEALIGAAIVVEGTSIGTITMIDGSYTLDVPAQTNTLQFSYLGYINQTKEIMVGDGQTKDLGVIALAPNTVGINEVLVVSAIARDRETPVALSNIKPQLIEEKMGSQEFPELLKSTPSVYATKGGGGFGDSRITLRGFDSNNIGVLINGVPVNDMESGKVYWSNWAGLNDVLHSVQVQRGLGASRLALSSVGGTKNIITIATEAEKGGSAYVGIGNDGRVKQSFTASTGLLDNNWAVTVSGARTQGDGYIKGTSFDAYSYFLNVSKIINDDHRISFTAFGAPQWHNQRGWKSSIETLRNHRDGKRYNPNVGVRDGKWYGAGYGYNEYHKPQMSLNHYWNINETMMLSTALYASFSQGGGRRMDGDGDVAVGPDGYRDFDTTIADNVASGTSNVVEGLSVNQHNWYGVLSTLTKTVGNMKITGGFDGRYYVGEHYKEITDLLGGQYFLDDNNVNRPDNTPLVEGDRYSYHNDGIVKWAGLFGQVEYTTEQYSAFLTATISHKNYTRIDYFNYTPDNQESESLGFTPWSVKGGFNYNINEKNNVYLNGGYFTRSPFFRTAYLNYTNEVNKDAKYERVLSFDLGYGYTSRRLNVKFGAYYTNWLDKGLVRTFYDPNSGDDFAANIPGLNALHTGVELEVTWKPINKMDVHGMFSLGEWIWQDDVDFTLLDDDQNVIGEYKAYLKDVHVGNAAQLTAAVGVNYEVLPKLKLGFDINHYGKNFADFNPVNRTDANDTSDSWQLPDATILDLNFRYGFKIGSLDASIYGNVNNLLNVDYIIDAEDGADHTAESALVYYGFGTTWATGLKINF</sequence>
<accession>A0ABS1HKA7</accession>
<dbReference type="SUPFAM" id="SSF49464">
    <property type="entry name" value="Carboxypeptidase regulatory domain-like"/>
    <property type="match status" value="1"/>
</dbReference>
<keyword evidence="9" id="KW-1185">Reference proteome</keyword>
<dbReference type="PANTHER" id="PTHR30069">
    <property type="entry name" value="TONB-DEPENDENT OUTER MEMBRANE RECEPTOR"/>
    <property type="match status" value="1"/>
</dbReference>
<dbReference type="Gene3D" id="2.60.40.1120">
    <property type="entry name" value="Carboxypeptidase-like, regulatory domain"/>
    <property type="match status" value="1"/>
</dbReference>
<keyword evidence="6" id="KW-0998">Cell outer membrane</keyword>
<gene>
    <name evidence="8" type="ORF">JIV24_12255</name>
</gene>
<organism evidence="8 9">
    <name type="scientific">Carboxylicivirga marina</name>
    <dbReference type="NCBI Taxonomy" id="2800988"/>
    <lineage>
        <taxon>Bacteria</taxon>
        <taxon>Pseudomonadati</taxon>
        <taxon>Bacteroidota</taxon>
        <taxon>Bacteroidia</taxon>
        <taxon>Marinilabiliales</taxon>
        <taxon>Marinilabiliaceae</taxon>
        <taxon>Carboxylicivirga</taxon>
    </lineage>
</organism>
<dbReference type="InterPro" id="IPR037066">
    <property type="entry name" value="Plug_dom_sf"/>
</dbReference>
<feature type="domain" description="TonB-dependent receptor plug" evidence="7">
    <location>
        <begin position="108"/>
        <end position="217"/>
    </location>
</feature>
<dbReference type="SUPFAM" id="SSF56935">
    <property type="entry name" value="Porins"/>
    <property type="match status" value="1"/>
</dbReference>
<dbReference type="EMBL" id="JAENRR010000027">
    <property type="protein sequence ID" value="MBK3518108.1"/>
    <property type="molecule type" value="Genomic_DNA"/>
</dbReference>
<evidence type="ECO:0000259" key="7">
    <source>
        <dbReference type="Pfam" id="PF07715"/>
    </source>
</evidence>
<comment type="caution">
    <text evidence="8">The sequence shown here is derived from an EMBL/GenBank/DDBJ whole genome shotgun (WGS) entry which is preliminary data.</text>
</comment>
<dbReference type="Gene3D" id="2.170.130.10">
    <property type="entry name" value="TonB-dependent receptor, plug domain"/>
    <property type="match status" value="1"/>
</dbReference>
<evidence type="ECO:0000256" key="6">
    <source>
        <dbReference type="ARBA" id="ARBA00023237"/>
    </source>
</evidence>
<evidence type="ECO:0000256" key="1">
    <source>
        <dbReference type="ARBA" id="ARBA00004571"/>
    </source>
</evidence>
<dbReference type="Gene3D" id="2.40.170.20">
    <property type="entry name" value="TonB-dependent receptor, beta-barrel domain"/>
    <property type="match status" value="1"/>
</dbReference>
<proteinExistence type="predicted"/>
<dbReference type="InterPro" id="IPR012910">
    <property type="entry name" value="Plug_dom"/>
</dbReference>
<comment type="subcellular location">
    <subcellularLocation>
        <location evidence="1">Cell outer membrane</location>
        <topology evidence="1">Multi-pass membrane protein</topology>
    </subcellularLocation>
</comment>
<evidence type="ECO:0000256" key="3">
    <source>
        <dbReference type="ARBA" id="ARBA00022452"/>
    </source>
</evidence>
<dbReference type="Proteomes" id="UP000605676">
    <property type="component" value="Unassembled WGS sequence"/>
</dbReference>
<reference evidence="8 9" key="1">
    <citation type="submission" date="2021-01" db="EMBL/GenBank/DDBJ databases">
        <title>Carboxyliciviraga sp.nov., isolated from coastal sediments.</title>
        <authorList>
            <person name="Lu D."/>
            <person name="Zhang T."/>
        </authorList>
    </citation>
    <scope>NUCLEOTIDE SEQUENCE [LARGE SCALE GENOMIC DNA]</scope>
    <source>
        <strain evidence="8 9">N1Y132</strain>
    </source>
</reference>
<dbReference type="InterPro" id="IPR039426">
    <property type="entry name" value="TonB-dep_rcpt-like"/>
</dbReference>
<name>A0ABS1HKA7_9BACT</name>
<dbReference type="InterPro" id="IPR008969">
    <property type="entry name" value="CarboxyPept-like_regulatory"/>
</dbReference>
<keyword evidence="2" id="KW-0813">Transport</keyword>
<dbReference type="Pfam" id="PF13715">
    <property type="entry name" value="CarbopepD_reg_2"/>
    <property type="match status" value="1"/>
</dbReference>
<keyword evidence="3" id="KW-1134">Transmembrane beta strand</keyword>
<keyword evidence="8" id="KW-0675">Receptor</keyword>
<protein>
    <submittedName>
        <fullName evidence="8">TonB-dependent receptor</fullName>
    </submittedName>
</protein>
<keyword evidence="4" id="KW-0812">Transmembrane</keyword>